<protein>
    <recommendedName>
        <fullName evidence="3">Sporadically distributed protein, TIGR04141 family</fullName>
    </recommendedName>
</protein>
<evidence type="ECO:0008006" key="3">
    <source>
        <dbReference type="Google" id="ProtNLM"/>
    </source>
</evidence>
<comment type="caution">
    <text evidence="1">The sequence shown here is derived from an EMBL/GenBank/DDBJ whole genome shotgun (WGS) entry which is preliminary data.</text>
</comment>
<dbReference type="InterPro" id="IPR026487">
    <property type="entry name" value="CHP04141"/>
</dbReference>
<dbReference type="EMBL" id="WEGK01000006">
    <property type="protein sequence ID" value="MQY20230.1"/>
    <property type="molecule type" value="Genomic_DNA"/>
</dbReference>
<proteinExistence type="predicted"/>
<gene>
    <name evidence="1" type="ORF">NRB20_33300</name>
</gene>
<evidence type="ECO:0000313" key="2">
    <source>
        <dbReference type="Proteomes" id="UP000438448"/>
    </source>
</evidence>
<accession>A0A7K0D3C1</accession>
<dbReference type="NCBIfam" id="TIGR04141">
    <property type="entry name" value="TIGR04141 family sporadically distributed protein"/>
    <property type="match status" value="1"/>
</dbReference>
<name>A0A7K0D3C1_9NOCA</name>
<organism evidence="1 2">
    <name type="scientific">Nocardia macrotermitis</name>
    <dbReference type="NCBI Taxonomy" id="2585198"/>
    <lineage>
        <taxon>Bacteria</taxon>
        <taxon>Bacillati</taxon>
        <taxon>Actinomycetota</taxon>
        <taxon>Actinomycetes</taxon>
        <taxon>Mycobacteriales</taxon>
        <taxon>Nocardiaceae</taxon>
        <taxon>Nocardia</taxon>
    </lineage>
</organism>
<dbReference type="Pfam" id="PF19614">
    <property type="entry name" value="DUF6119"/>
    <property type="match status" value="1"/>
</dbReference>
<dbReference type="AlphaFoldDB" id="A0A7K0D3C1"/>
<evidence type="ECO:0000313" key="1">
    <source>
        <dbReference type="EMBL" id="MQY20230.1"/>
    </source>
</evidence>
<reference evidence="1 2" key="1">
    <citation type="submission" date="2019-10" db="EMBL/GenBank/DDBJ databases">
        <title>Nocardia macrotermitis sp. nov. and Nocardia aurantia sp. nov., isolated from the gut of fungus growing-termite Macrotermes natalensis.</title>
        <authorList>
            <person name="Benndorf R."/>
            <person name="Schwitalla J."/>
            <person name="Martin K."/>
            <person name="De Beer W."/>
            <person name="Kaster A.-K."/>
            <person name="Vollmers J."/>
            <person name="Poulsen M."/>
            <person name="Beemelmanns C."/>
        </authorList>
    </citation>
    <scope>NUCLEOTIDE SEQUENCE [LARGE SCALE GENOMIC DNA]</scope>
    <source>
        <strain evidence="1 2">RB20</strain>
    </source>
</reference>
<dbReference type="OrthoDB" id="3323334at2"/>
<dbReference type="RefSeq" id="WP_153410993.1">
    <property type="nucleotide sequence ID" value="NZ_WEGK01000006.1"/>
</dbReference>
<sequence length="557" mass="61909">MTPTTADRSHTRWTTLHRLIEPVDGTVDPRIFLRERYRQDSDYQIREFDNDGLSGVLAHGGTPVDRADWCSAPERLTGLPIMEPTRLTGGVVLTRTAHGLYALTYGLGHHMLDTAYRDDDFGLTFAVRALDPGAITVIRNEIMDRRGRVDEYTMARGSDIDGFGVDRFSSLVRRICGTTDLALSARTGTKCRVRVECSGSSIKLPLATSPQEFLSDLEQIEKVCAREDPLGDLTFIERIRALHKRSPAALAADAALEKLLAGDDRDRLTIGIPDSVLDEFGAAQRFRLALGRRSLDVEELDLPSLLAFVQGKPTGRRLEYLRRLEIVMYTDDNEGSALETDTHGTDWLVAEVDTADGSRYFYRQGRWHEIGAGYLATLRELLEALLAKIARVAVPAWTKTEDDDHVHDEGWFNREVAKKPGYQLFDKKTVVTAKYRGGGLEICDVLGPDGELICVKKAASTAALNHLFAQAVVAVTTLRLDKEVRTRFLDQVRLNTPDHPMLSDMGTLKVVFAILLKDGIDITVDSLFAFAQISLVKALRELTACNADVTVLPIRRS</sequence>
<keyword evidence="2" id="KW-1185">Reference proteome</keyword>
<dbReference type="Proteomes" id="UP000438448">
    <property type="component" value="Unassembled WGS sequence"/>
</dbReference>